<protein>
    <submittedName>
        <fullName evidence="4">NAD(P)-dependent oxidoreductase</fullName>
    </submittedName>
</protein>
<dbReference type="InterPro" id="IPR015878">
    <property type="entry name" value="Ado_hCys_hydrolase_NAD-bd"/>
</dbReference>
<dbReference type="Gene3D" id="3.40.50.720">
    <property type="entry name" value="NAD(P)-binding Rossmann-like Domain"/>
    <property type="match status" value="2"/>
</dbReference>
<dbReference type="SUPFAM" id="SSF51735">
    <property type="entry name" value="NAD(P)-binding Rossmann-fold domains"/>
    <property type="match status" value="1"/>
</dbReference>
<gene>
    <name evidence="4" type="ORF">PS467_40290</name>
</gene>
<feature type="domain" description="S-adenosyl-L-homocysteine hydrolase NAD binding" evidence="3">
    <location>
        <begin position="120"/>
        <end position="292"/>
    </location>
</feature>
<proteinExistence type="predicted"/>
<keyword evidence="5" id="KW-1185">Reference proteome</keyword>
<evidence type="ECO:0000313" key="4">
    <source>
        <dbReference type="EMBL" id="WNF01146.1"/>
    </source>
</evidence>
<keyword evidence="1" id="KW-0560">Oxidoreductase</keyword>
<evidence type="ECO:0000259" key="3">
    <source>
        <dbReference type="SMART" id="SM00997"/>
    </source>
</evidence>
<evidence type="ECO:0000256" key="1">
    <source>
        <dbReference type="ARBA" id="ARBA00023002"/>
    </source>
</evidence>
<dbReference type="Proteomes" id="UP001305606">
    <property type="component" value="Chromosome"/>
</dbReference>
<keyword evidence="2" id="KW-0520">NAD</keyword>
<dbReference type="RefSeq" id="WP_311039471.1">
    <property type="nucleotide sequence ID" value="NZ_CP117522.1"/>
</dbReference>
<reference evidence="4 5" key="1">
    <citation type="submission" date="2023-02" db="EMBL/GenBank/DDBJ databases">
        <title>Streptomyces sp. SCA4-21 with antifungal activity against Fusarium oxysporum f. sp. cubense, Streptomyces sp. SCA2-17 with antifungal activity against Fusarium oxysporum f. sp. cubense.</title>
        <authorList>
            <person name="Qi D."/>
        </authorList>
    </citation>
    <scope>NUCLEOTIDE SEQUENCE [LARGE SCALE GENOMIC DNA]</scope>
    <source>
        <strain evidence="4 5">SCA4-21</strain>
    </source>
</reference>
<name>A0ABY9VAX3_9ACTN</name>
<dbReference type="InterPro" id="IPR050223">
    <property type="entry name" value="D-isomer_2-hydroxyacid_DH"/>
</dbReference>
<dbReference type="PANTHER" id="PTHR10996:SF178">
    <property type="entry name" value="2-HYDROXYACID DEHYDROGENASE YGL185C-RELATED"/>
    <property type="match status" value="1"/>
</dbReference>
<dbReference type="EMBL" id="CP117522">
    <property type="protein sequence ID" value="WNF01146.1"/>
    <property type="molecule type" value="Genomic_DNA"/>
</dbReference>
<dbReference type="SMART" id="SM00997">
    <property type="entry name" value="AdoHcyase_NAD"/>
    <property type="match status" value="1"/>
</dbReference>
<dbReference type="PANTHER" id="PTHR10996">
    <property type="entry name" value="2-HYDROXYACID DEHYDROGENASE-RELATED"/>
    <property type="match status" value="1"/>
</dbReference>
<dbReference type="InterPro" id="IPR006140">
    <property type="entry name" value="D-isomer_DH_NAD-bd"/>
</dbReference>
<sequence>MRIAYWAGIPLARQLITASLQSVEGADVLVVDTLPALLDALPEVDALVLSDCPVSEAVEIGRRLRSPDNRVRWMHFITAGREKFLKAGIPSGIRVTDPDGAIAPTVAEHALALLLALGRQLPACAASTGRGEWDRSMAVRARSIEGQSLLVVGYGHVGRQVARRAAAFGARITVVTRTPRHDDVASDIRPLSALEEALSTADAIVVTIALTEQTRHLIGARLFAAVKSGALLVNVARGDVIDQSALAAALHAGRIAAAGLDVTEPEPLPTGDPLWGAPNLLVSGHFAGAGSAPSVERLAQGVVAHAARFVASSGSEV</sequence>
<dbReference type="SUPFAM" id="SSF52283">
    <property type="entry name" value="Formate/glycerate dehydrogenase catalytic domain-like"/>
    <property type="match status" value="1"/>
</dbReference>
<evidence type="ECO:0000256" key="2">
    <source>
        <dbReference type="ARBA" id="ARBA00023027"/>
    </source>
</evidence>
<accession>A0ABY9VAX3</accession>
<dbReference type="Pfam" id="PF02826">
    <property type="entry name" value="2-Hacid_dh_C"/>
    <property type="match status" value="1"/>
</dbReference>
<dbReference type="InterPro" id="IPR029753">
    <property type="entry name" value="D-isomer_DH_CS"/>
</dbReference>
<dbReference type="InterPro" id="IPR036291">
    <property type="entry name" value="NAD(P)-bd_dom_sf"/>
</dbReference>
<organism evidence="4 5">
    <name type="scientific">Streptomyces luomodiensis</name>
    <dbReference type="NCBI Taxonomy" id="3026192"/>
    <lineage>
        <taxon>Bacteria</taxon>
        <taxon>Bacillati</taxon>
        <taxon>Actinomycetota</taxon>
        <taxon>Actinomycetes</taxon>
        <taxon>Kitasatosporales</taxon>
        <taxon>Streptomycetaceae</taxon>
        <taxon>Streptomyces</taxon>
    </lineage>
</organism>
<evidence type="ECO:0000313" key="5">
    <source>
        <dbReference type="Proteomes" id="UP001305606"/>
    </source>
</evidence>
<dbReference type="PROSITE" id="PS00671">
    <property type="entry name" value="D_2_HYDROXYACID_DH_3"/>
    <property type="match status" value="1"/>
</dbReference>